<reference evidence="1 2" key="1">
    <citation type="journal article" date="2024" name="IMA Fungus">
        <title>Apiospora arundinis, a panoply of carbohydrate-active enzymes and secondary metabolites.</title>
        <authorList>
            <person name="Sorensen T."/>
            <person name="Petersen C."/>
            <person name="Muurmann A.T."/>
            <person name="Christiansen J.V."/>
            <person name="Brundto M.L."/>
            <person name="Overgaard C.K."/>
            <person name="Boysen A.T."/>
            <person name="Wollenberg R.D."/>
            <person name="Larsen T.O."/>
            <person name="Sorensen J.L."/>
            <person name="Nielsen K.L."/>
            <person name="Sondergaard T.E."/>
        </authorList>
    </citation>
    <scope>NUCLEOTIDE SEQUENCE [LARGE SCALE GENOMIC DNA]</scope>
    <source>
        <strain evidence="1 2">AAU 773</strain>
    </source>
</reference>
<dbReference type="Proteomes" id="UP001390339">
    <property type="component" value="Unassembled WGS sequence"/>
</dbReference>
<keyword evidence="2" id="KW-1185">Reference proteome</keyword>
<dbReference type="EMBL" id="JAPCWZ010000006">
    <property type="protein sequence ID" value="KAK8859474.1"/>
    <property type="molecule type" value="Genomic_DNA"/>
</dbReference>
<proteinExistence type="predicted"/>
<name>A0ABR2I9T0_9PEZI</name>
<evidence type="ECO:0000313" key="1">
    <source>
        <dbReference type="EMBL" id="KAK8859474.1"/>
    </source>
</evidence>
<dbReference type="PANTHER" id="PTHR10622:SF12">
    <property type="entry name" value="HET DOMAIN-CONTAINING PROTEIN"/>
    <property type="match status" value="1"/>
</dbReference>
<accession>A0ABR2I9T0</accession>
<protein>
    <submittedName>
        <fullName evidence="1">Vegetative incompatibility protein HET-E-1</fullName>
    </submittedName>
</protein>
<evidence type="ECO:0000313" key="2">
    <source>
        <dbReference type="Proteomes" id="UP001390339"/>
    </source>
</evidence>
<dbReference type="PANTHER" id="PTHR10622">
    <property type="entry name" value="HET DOMAIN-CONTAINING PROTEIN"/>
    <property type="match status" value="1"/>
</dbReference>
<comment type="caution">
    <text evidence="1">The sequence shown here is derived from an EMBL/GenBank/DDBJ whole genome shotgun (WGS) entry which is preliminary data.</text>
</comment>
<gene>
    <name evidence="1" type="ORF">PGQ11_010208</name>
</gene>
<sequence>MKLEFLQGIPPAPAPICSTLSGNDTIKSFCERTKERGIDYAWMNPCSIDQSSSTGHLEAIDPISQWHRRTAIWCIYLENLSQPEQSDITERLERIQWFTRGWNFQEYFAPPLVLFFDRDWRIFSEKQSSTLLNNLSRISPTCRDVLLWEITHIPTASRLLTLNGMANNPFEFAYLKLERDPHTCRISSIIPTTDEKLCQTVDGYAWIRLD</sequence>
<organism evidence="1 2">
    <name type="scientific">Apiospora arundinis</name>
    <dbReference type="NCBI Taxonomy" id="335852"/>
    <lineage>
        <taxon>Eukaryota</taxon>
        <taxon>Fungi</taxon>
        <taxon>Dikarya</taxon>
        <taxon>Ascomycota</taxon>
        <taxon>Pezizomycotina</taxon>
        <taxon>Sordariomycetes</taxon>
        <taxon>Xylariomycetidae</taxon>
        <taxon>Amphisphaeriales</taxon>
        <taxon>Apiosporaceae</taxon>
        <taxon>Apiospora</taxon>
    </lineage>
</organism>